<dbReference type="Proteomes" id="UP000282125">
    <property type="component" value="Unassembled WGS sequence"/>
</dbReference>
<dbReference type="Pfam" id="PF01471">
    <property type="entry name" value="PG_binding_1"/>
    <property type="match status" value="1"/>
</dbReference>
<feature type="domain" description="Peptidoglycan binding-like" evidence="1">
    <location>
        <begin position="363"/>
        <end position="418"/>
    </location>
</feature>
<evidence type="ECO:0000259" key="2">
    <source>
        <dbReference type="Pfam" id="PF13406"/>
    </source>
</evidence>
<dbReference type="Pfam" id="PF13406">
    <property type="entry name" value="SLT_2"/>
    <property type="match status" value="1"/>
</dbReference>
<dbReference type="OrthoDB" id="9808544at2"/>
<name>A0A3P3DWZ8_9RHOB</name>
<comment type="caution">
    <text evidence="3">The sequence shown here is derived from an EMBL/GenBank/DDBJ whole genome shotgun (WGS) entry which is preliminary data.</text>
</comment>
<dbReference type="RefSeq" id="WP_124963538.1">
    <property type="nucleotide sequence ID" value="NZ_RRAZ01000003.1"/>
</dbReference>
<dbReference type="AlphaFoldDB" id="A0A3P3DWZ8"/>
<dbReference type="Gene3D" id="1.10.530.10">
    <property type="match status" value="1"/>
</dbReference>
<dbReference type="InterPro" id="IPR011970">
    <property type="entry name" value="MltB_2"/>
</dbReference>
<dbReference type="InterPro" id="IPR023346">
    <property type="entry name" value="Lysozyme-like_dom_sf"/>
</dbReference>
<dbReference type="PANTHER" id="PTHR30163">
    <property type="entry name" value="MEMBRANE-BOUND LYTIC MUREIN TRANSGLYCOSYLASE B"/>
    <property type="match status" value="1"/>
</dbReference>
<feature type="domain" description="Transglycosylase SLT" evidence="2">
    <location>
        <begin position="53"/>
        <end position="342"/>
    </location>
</feature>
<evidence type="ECO:0000313" key="3">
    <source>
        <dbReference type="EMBL" id="RRH78012.1"/>
    </source>
</evidence>
<dbReference type="GO" id="GO:0008933">
    <property type="term" value="F:peptidoglycan lytic transglycosylase activity"/>
    <property type="evidence" value="ECO:0007669"/>
    <property type="project" value="TreeGrafter"/>
</dbReference>
<protein>
    <submittedName>
        <fullName evidence="3">Lytic murein transglycosylase</fullName>
    </submittedName>
</protein>
<reference evidence="3 4" key="1">
    <citation type="submission" date="2018-11" db="EMBL/GenBank/DDBJ databases">
        <title>Gemmobacter sp. nov., YIM 102744-1 draft genome.</title>
        <authorList>
            <person name="Li G."/>
            <person name="Jiang Y."/>
        </authorList>
    </citation>
    <scope>NUCLEOTIDE SEQUENCE [LARGE SCALE GENOMIC DNA]</scope>
    <source>
        <strain evidence="3 4">YIM 102744-1</strain>
    </source>
</reference>
<dbReference type="Gene3D" id="1.10.101.10">
    <property type="entry name" value="PGBD-like superfamily/PGBD"/>
    <property type="match status" value="1"/>
</dbReference>
<gene>
    <name evidence="3" type="ORF">EG244_03045</name>
</gene>
<proteinExistence type="predicted"/>
<organism evidence="3 4">
    <name type="scientific">Falsigemmobacter faecalis</name>
    <dbReference type="NCBI Taxonomy" id="2488730"/>
    <lineage>
        <taxon>Bacteria</taxon>
        <taxon>Pseudomonadati</taxon>
        <taxon>Pseudomonadota</taxon>
        <taxon>Alphaproteobacteria</taxon>
        <taxon>Rhodobacterales</taxon>
        <taxon>Paracoccaceae</taxon>
        <taxon>Falsigemmobacter</taxon>
    </lineage>
</organism>
<evidence type="ECO:0000259" key="1">
    <source>
        <dbReference type="Pfam" id="PF01471"/>
    </source>
</evidence>
<dbReference type="InterPro" id="IPR036365">
    <property type="entry name" value="PGBD-like_sf"/>
</dbReference>
<dbReference type="NCBIfam" id="TIGR02283">
    <property type="entry name" value="MltB_2"/>
    <property type="match status" value="1"/>
</dbReference>
<dbReference type="CDD" id="cd13399">
    <property type="entry name" value="Slt35-like"/>
    <property type="match status" value="1"/>
</dbReference>
<keyword evidence="4" id="KW-1185">Reference proteome</keyword>
<dbReference type="InterPro" id="IPR002477">
    <property type="entry name" value="Peptidoglycan-bd-like"/>
</dbReference>
<sequence length="420" mass="45395">MYKGLRFAGFFAAVLLPTACSYGAPEHLRNRPAASPAPAAPVTPASAEQRAGFERWTAGFRARARAKGISDQVLSRALASAAYDPDVIRLDRRQAEFSRPIWEYLDSAVSDTRLRNGRNALAQHGRALSAIEARYGVPKEVVAAVWGMETSYGVNRGKKQIISSLATLAYDGRRGAFFEEQLIAALKILQSGDTSPENMRGSWAGAMGHTQFMPTSYLSYAVDFTGDGRRDIWSEDPTDALASAANYLAKMGWKSGQPWALEVTVPAGFREAGKSIKKSPAQWQAQGVQSVRGGRISDYGPASILMPAGANGPALMIFDNFRVISRYNNADSYVMGIGLLSDQLAGRGGLQRAWPRSDRALSEAERKEIQSRLAAQGFYQGEVDGVTGSGTMDAVRAWQASAGQTPDGYVNEALLKKLRG</sequence>
<dbReference type="GO" id="GO:0009253">
    <property type="term" value="P:peptidoglycan catabolic process"/>
    <property type="evidence" value="ECO:0007669"/>
    <property type="project" value="TreeGrafter"/>
</dbReference>
<dbReference type="FunFam" id="1.10.8.350:FF:000001">
    <property type="entry name" value="Lytic murein transglycosylase B"/>
    <property type="match status" value="1"/>
</dbReference>
<dbReference type="PANTHER" id="PTHR30163:SF8">
    <property type="entry name" value="LYTIC MUREIN TRANSGLYCOSYLASE"/>
    <property type="match status" value="1"/>
</dbReference>
<dbReference type="InterPro" id="IPR031304">
    <property type="entry name" value="SLT_2"/>
</dbReference>
<dbReference type="EMBL" id="RRAZ01000003">
    <property type="protein sequence ID" value="RRH78012.1"/>
    <property type="molecule type" value="Genomic_DNA"/>
</dbReference>
<dbReference type="SUPFAM" id="SSF53955">
    <property type="entry name" value="Lysozyme-like"/>
    <property type="match status" value="1"/>
</dbReference>
<dbReference type="InterPro" id="IPR036366">
    <property type="entry name" value="PGBDSf"/>
</dbReference>
<evidence type="ECO:0000313" key="4">
    <source>
        <dbReference type="Proteomes" id="UP000282125"/>
    </source>
</evidence>
<dbReference type="SUPFAM" id="SSF47090">
    <property type="entry name" value="PGBD-like"/>
    <property type="match status" value="1"/>
</dbReference>
<dbReference type="Gene3D" id="1.10.8.350">
    <property type="entry name" value="Bacterial muramidase"/>
    <property type="match status" value="1"/>
</dbReference>
<accession>A0A3P3DWZ8</accession>
<dbReference type="InterPro" id="IPR043426">
    <property type="entry name" value="MltB-like"/>
</dbReference>